<reference evidence="2" key="1">
    <citation type="submission" date="2017-06" db="EMBL/GenBank/DDBJ databases">
        <title>Genome analysis of Fimbriiglobus ruber SP5, the first member of the order Planctomycetales with confirmed chitinolytic capability.</title>
        <authorList>
            <person name="Ravin N.V."/>
            <person name="Rakitin A.L."/>
            <person name="Ivanova A.A."/>
            <person name="Beletsky A.V."/>
            <person name="Kulichevskaya I.S."/>
            <person name="Mardanov A.V."/>
            <person name="Dedysh S.N."/>
        </authorList>
    </citation>
    <scope>NUCLEOTIDE SEQUENCE [LARGE SCALE GENOMIC DNA]</scope>
    <source>
        <strain evidence="2">SP5</strain>
    </source>
</reference>
<gene>
    <name evidence="1" type="ORF">FRUB_04950</name>
</gene>
<dbReference type="Proteomes" id="UP000214646">
    <property type="component" value="Unassembled WGS sequence"/>
</dbReference>
<dbReference type="RefSeq" id="WP_088256011.1">
    <property type="nucleotide sequence ID" value="NZ_NIDE01000007.1"/>
</dbReference>
<proteinExistence type="predicted"/>
<name>A0A225DR14_9BACT</name>
<sequence>MDIGYSINTHGFISPTVSIPGKDPVPIVIFLEDIRLCLDTILAEIDEILTGNVNRYDWSGDQAFATITRNTAILEAQWIRDESGAERSETLPTEVLRELVSKWGKILLRVRSHDTDRRLDRA</sequence>
<organism evidence="1 2">
    <name type="scientific">Fimbriiglobus ruber</name>
    <dbReference type="NCBI Taxonomy" id="1908690"/>
    <lineage>
        <taxon>Bacteria</taxon>
        <taxon>Pseudomonadati</taxon>
        <taxon>Planctomycetota</taxon>
        <taxon>Planctomycetia</taxon>
        <taxon>Gemmatales</taxon>
        <taxon>Gemmataceae</taxon>
        <taxon>Fimbriiglobus</taxon>
    </lineage>
</organism>
<keyword evidence="2" id="KW-1185">Reference proteome</keyword>
<dbReference type="AlphaFoldDB" id="A0A225DR14"/>
<comment type="caution">
    <text evidence="1">The sequence shown here is derived from an EMBL/GenBank/DDBJ whole genome shotgun (WGS) entry which is preliminary data.</text>
</comment>
<evidence type="ECO:0000313" key="2">
    <source>
        <dbReference type="Proteomes" id="UP000214646"/>
    </source>
</evidence>
<accession>A0A225DR14</accession>
<dbReference type="EMBL" id="NIDE01000007">
    <property type="protein sequence ID" value="OWK41058.1"/>
    <property type="molecule type" value="Genomic_DNA"/>
</dbReference>
<evidence type="ECO:0000313" key="1">
    <source>
        <dbReference type="EMBL" id="OWK41058.1"/>
    </source>
</evidence>
<protein>
    <submittedName>
        <fullName evidence="1">Uncharacterized protein</fullName>
    </submittedName>
</protein>